<dbReference type="Proteomes" id="UP000320888">
    <property type="component" value="Unassembled WGS sequence"/>
</dbReference>
<dbReference type="OrthoDB" id="4962032at2"/>
<sequence length="98" mass="10827">MRTRGRPPGSGGDALFPYLPRQPGCNKRLRSALPLVKRVIREPAMGSDFPVLPGPAPYLVRQAHLRRLREIPGPRGRHHDAGEGPFPCPLRSSCQQLS</sequence>
<keyword evidence="3" id="KW-1185">Reference proteome</keyword>
<evidence type="ECO:0000313" key="3">
    <source>
        <dbReference type="Proteomes" id="UP000320888"/>
    </source>
</evidence>
<comment type="caution">
    <text evidence="2">The sequence shown here is derived from an EMBL/GenBank/DDBJ whole genome shotgun (WGS) entry which is preliminary data.</text>
</comment>
<protein>
    <submittedName>
        <fullName evidence="2">Uncharacterized protein</fullName>
    </submittedName>
</protein>
<proteinExistence type="predicted"/>
<feature type="region of interest" description="Disordered" evidence="1">
    <location>
        <begin position="69"/>
        <end position="98"/>
    </location>
</feature>
<evidence type="ECO:0000313" key="2">
    <source>
        <dbReference type="EMBL" id="TSB30450.1"/>
    </source>
</evidence>
<dbReference type="AlphaFoldDB" id="A0A553YMN9"/>
<feature type="region of interest" description="Disordered" evidence="1">
    <location>
        <begin position="1"/>
        <end position="20"/>
    </location>
</feature>
<accession>A0A553YMN9</accession>
<evidence type="ECO:0000256" key="1">
    <source>
        <dbReference type="SAM" id="MobiDB-lite"/>
    </source>
</evidence>
<gene>
    <name evidence="2" type="ORF">FNZ23_26160</name>
</gene>
<organism evidence="2 3">
    <name type="scientific">Streptomyces benahoarensis</name>
    <dbReference type="NCBI Taxonomy" id="2595054"/>
    <lineage>
        <taxon>Bacteria</taxon>
        <taxon>Bacillati</taxon>
        <taxon>Actinomycetota</taxon>
        <taxon>Actinomycetes</taxon>
        <taxon>Kitasatosporales</taxon>
        <taxon>Streptomycetaceae</taxon>
        <taxon>Streptomyces</taxon>
    </lineage>
</organism>
<dbReference type="EMBL" id="VKLS01000518">
    <property type="protein sequence ID" value="TSB30450.1"/>
    <property type="molecule type" value="Genomic_DNA"/>
</dbReference>
<reference evidence="2 3" key="1">
    <citation type="submission" date="2019-07" db="EMBL/GenBank/DDBJ databases">
        <title>Draft genome for Streptomyces benahoarensis MZ03-48.</title>
        <authorList>
            <person name="Gonzalez-Pimentel J.L."/>
        </authorList>
    </citation>
    <scope>NUCLEOTIDE SEQUENCE [LARGE SCALE GENOMIC DNA]</scope>
    <source>
        <strain evidence="2 3">MZ03-48</strain>
    </source>
</reference>
<name>A0A553YMN9_9ACTN</name>